<dbReference type="SFLD" id="SFLDS00019">
    <property type="entry name" value="Glutathione_Transferase_(cytos"/>
    <property type="match status" value="1"/>
</dbReference>
<dbReference type="Proteomes" id="UP000054053">
    <property type="component" value="Unassembled WGS sequence"/>
</dbReference>
<dbReference type="GO" id="GO:0004364">
    <property type="term" value="F:glutathione transferase activity"/>
    <property type="evidence" value="ECO:0007669"/>
    <property type="project" value="TreeGrafter"/>
</dbReference>
<dbReference type="OrthoDB" id="249703at2759"/>
<dbReference type="EMBL" id="CP072758">
    <property type="protein sequence ID" value="QUC23415.1"/>
    <property type="molecule type" value="Genomic_DNA"/>
</dbReference>
<evidence type="ECO:0000313" key="4">
    <source>
        <dbReference type="EMBL" id="QUC23415.1"/>
    </source>
</evidence>
<dbReference type="Gene3D" id="1.20.1050.10">
    <property type="match status" value="1"/>
</dbReference>
<dbReference type="CDD" id="cd03043">
    <property type="entry name" value="GST_N_1"/>
    <property type="match status" value="1"/>
</dbReference>
<reference evidence="6" key="2">
    <citation type="journal article" date="2016" name="Genome Announc.">
        <title>Genome sequence of Ustilaginoidea virens IPU010, a rice pathogenic fungus causing false smut.</title>
        <authorList>
            <person name="Kumagai T."/>
            <person name="Ishii T."/>
            <person name="Terai G."/>
            <person name="Umemura M."/>
            <person name="Machida M."/>
            <person name="Asai K."/>
        </authorList>
    </citation>
    <scope>NUCLEOTIDE SEQUENCE [LARGE SCALE GENOMIC DNA]</scope>
    <source>
        <strain evidence="6">IPU010</strain>
    </source>
</reference>
<dbReference type="HOGENOM" id="CLU_070658_0_0_1"/>
<reference evidence="3" key="1">
    <citation type="journal article" date="2016" name="Genome Announc.">
        <title>Genome Sequence of Ustilaginoidea virens IPU010, a Rice Pathogenic Fungus Causing False Smut.</title>
        <authorList>
            <person name="Kumagai T."/>
            <person name="Ishii T."/>
            <person name="Terai G."/>
            <person name="Umemura M."/>
            <person name="Machida M."/>
            <person name="Asai K."/>
        </authorList>
    </citation>
    <scope>NUCLEOTIDE SEQUENCE [LARGE SCALE GENOMIC DNA]</scope>
    <source>
        <strain evidence="3">IPU010</strain>
    </source>
</reference>
<dbReference type="InterPro" id="IPR036282">
    <property type="entry name" value="Glutathione-S-Trfase_C_sf"/>
</dbReference>
<dbReference type="RefSeq" id="XP_043001088.1">
    <property type="nucleotide sequence ID" value="XM_043145153.1"/>
</dbReference>
<protein>
    <recommendedName>
        <fullName evidence="2">GST N-terminal domain-containing protein</fullName>
    </recommendedName>
</protein>
<evidence type="ECO:0000313" key="3">
    <source>
        <dbReference type="EMBL" id="GAO19363.1"/>
    </source>
</evidence>
<dbReference type="Proteomes" id="UP000027002">
    <property type="component" value="Chromosome 6"/>
</dbReference>
<keyword evidence="5" id="KW-1185">Reference proteome</keyword>
<accession>A0A063C3X2</accession>
<dbReference type="CDD" id="cd03194">
    <property type="entry name" value="GST_C_3"/>
    <property type="match status" value="1"/>
</dbReference>
<sequence>MPLTLYIGNKRYSSWSMRPWVLLKALDVPFEERRQLFQPGARQPGFLRFSPSGKVPCLYDSDVAGGAAIWDSLSICEHVAEKHAAAAWPRDPAARAFARSAAAEMHAGFAAIRDECSMNVGLRIQLGPPSEALARDLDRLTALFEEGLERFGGPYLAGGTFTAADAFFAPVASRCVTYGVRLAGRAQEYLDHLFAHAAVQAWVAEGIAETEREPFHEDDCVRGRTVLEDLGAEGGVADVTM</sequence>
<dbReference type="Gene3D" id="3.40.30.10">
    <property type="entry name" value="Glutaredoxin"/>
    <property type="match status" value="1"/>
</dbReference>
<dbReference type="SUPFAM" id="SSF52833">
    <property type="entry name" value="Thioredoxin-like"/>
    <property type="match status" value="1"/>
</dbReference>
<dbReference type="AlphaFoldDB" id="A0A063C3X2"/>
<dbReference type="PANTHER" id="PTHR42673">
    <property type="entry name" value="MALEYLACETOACETATE ISOMERASE"/>
    <property type="match status" value="1"/>
</dbReference>
<dbReference type="InterPro" id="IPR040079">
    <property type="entry name" value="Glutathione_S-Trfase"/>
</dbReference>
<dbReference type="PROSITE" id="PS50404">
    <property type="entry name" value="GST_NTER"/>
    <property type="match status" value="1"/>
</dbReference>
<comment type="similarity">
    <text evidence="1">Belongs to the GST superfamily.</text>
</comment>
<evidence type="ECO:0000256" key="1">
    <source>
        <dbReference type="ARBA" id="ARBA00007409"/>
    </source>
</evidence>
<dbReference type="GeneID" id="66068433"/>
<gene>
    <name evidence="4" type="ORF">UV8b_07656</name>
    <name evidence="3" type="ORF">UVI_02045500</name>
</gene>
<dbReference type="SFLD" id="SFLDG00358">
    <property type="entry name" value="Main_(cytGST)"/>
    <property type="match status" value="1"/>
</dbReference>
<dbReference type="GO" id="GO:0016034">
    <property type="term" value="F:maleylacetoacetate isomerase activity"/>
    <property type="evidence" value="ECO:0007669"/>
    <property type="project" value="TreeGrafter"/>
</dbReference>
<dbReference type="InterPro" id="IPR036249">
    <property type="entry name" value="Thioredoxin-like_sf"/>
</dbReference>
<dbReference type="GO" id="GO:0006749">
    <property type="term" value="P:glutathione metabolic process"/>
    <property type="evidence" value="ECO:0007669"/>
    <property type="project" value="TreeGrafter"/>
</dbReference>
<dbReference type="STRING" id="1159556.A0A063C3X2"/>
<proteinExistence type="inferred from homology"/>
<name>A0A063C3X2_USTVR</name>
<evidence type="ECO:0000313" key="5">
    <source>
        <dbReference type="Proteomes" id="UP000027002"/>
    </source>
</evidence>
<organism evidence="3 6">
    <name type="scientific">Ustilaginoidea virens</name>
    <name type="common">Rice false smut fungus</name>
    <name type="synonym">Villosiclava virens</name>
    <dbReference type="NCBI Taxonomy" id="1159556"/>
    <lineage>
        <taxon>Eukaryota</taxon>
        <taxon>Fungi</taxon>
        <taxon>Dikarya</taxon>
        <taxon>Ascomycota</taxon>
        <taxon>Pezizomycotina</taxon>
        <taxon>Sordariomycetes</taxon>
        <taxon>Hypocreomycetidae</taxon>
        <taxon>Hypocreales</taxon>
        <taxon>Clavicipitaceae</taxon>
        <taxon>Ustilaginoidea</taxon>
    </lineage>
</organism>
<dbReference type="Pfam" id="PF13410">
    <property type="entry name" value="GST_C_2"/>
    <property type="match status" value="1"/>
</dbReference>
<dbReference type="Pfam" id="PF13409">
    <property type="entry name" value="GST_N_2"/>
    <property type="match status" value="1"/>
</dbReference>
<dbReference type="InterPro" id="IPR004045">
    <property type="entry name" value="Glutathione_S-Trfase_N"/>
</dbReference>
<feature type="domain" description="GST N-terminal" evidence="2">
    <location>
        <begin position="3"/>
        <end position="87"/>
    </location>
</feature>
<dbReference type="SUPFAM" id="SSF47616">
    <property type="entry name" value="GST C-terminal domain-like"/>
    <property type="match status" value="1"/>
</dbReference>
<evidence type="ECO:0000313" key="6">
    <source>
        <dbReference type="Proteomes" id="UP000054053"/>
    </source>
</evidence>
<dbReference type="GO" id="GO:0006559">
    <property type="term" value="P:L-phenylalanine catabolic process"/>
    <property type="evidence" value="ECO:0007669"/>
    <property type="project" value="TreeGrafter"/>
</dbReference>
<evidence type="ECO:0000259" key="2">
    <source>
        <dbReference type="PROSITE" id="PS50404"/>
    </source>
</evidence>
<reference evidence="4" key="3">
    <citation type="submission" date="2020-03" db="EMBL/GenBank/DDBJ databases">
        <title>A mixture of massive structural variations and highly conserved coding sequences in Ustilaginoidea virens genome.</title>
        <authorList>
            <person name="Zhang K."/>
            <person name="Zhao Z."/>
            <person name="Zhang Z."/>
            <person name="Li Y."/>
            <person name="Hsiang T."/>
            <person name="Sun W."/>
        </authorList>
    </citation>
    <scope>NUCLEOTIDE SEQUENCE</scope>
    <source>
        <strain evidence="4">UV-8b</strain>
    </source>
</reference>
<dbReference type="EMBL" id="BBTG02000029">
    <property type="protein sequence ID" value="GAO19363.1"/>
    <property type="molecule type" value="Genomic_DNA"/>
</dbReference>
<dbReference type="PANTHER" id="PTHR42673:SF4">
    <property type="entry name" value="MALEYLACETOACETATE ISOMERASE"/>
    <property type="match status" value="1"/>
</dbReference>
<dbReference type="KEGG" id="uvi:66068433"/>